<evidence type="ECO:0000256" key="7">
    <source>
        <dbReference type="PROSITE-ProRule" id="PRU00221"/>
    </source>
</evidence>
<proteinExistence type="predicted"/>
<dbReference type="EC" id="5.2.1.8" evidence="2"/>
<accession>A0A814C1L5</accession>
<keyword evidence="5" id="KW-0697">Rotamase</keyword>
<keyword evidence="6" id="KW-0413">Isomerase</keyword>
<dbReference type="PROSITE" id="PS00170">
    <property type="entry name" value="CSA_PPIASE_1"/>
    <property type="match status" value="1"/>
</dbReference>
<evidence type="ECO:0000256" key="6">
    <source>
        <dbReference type="ARBA" id="ARBA00023235"/>
    </source>
</evidence>
<evidence type="ECO:0000256" key="4">
    <source>
        <dbReference type="ARBA" id="ARBA00022737"/>
    </source>
</evidence>
<dbReference type="PRINTS" id="PR00153">
    <property type="entry name" value="CSAPPISMRASE"/>
</dbReference>
<dbReference type="CDD" id="cd01927">
    <property type="entry name" value="cyclophilin_WD40"/>
    <property type="match status" value="1"/>
</dbReference>
<evidence type="ECO:0000313" key="11">
    <source>
        <dbReference type="EMBL" id="CAF3711550.1"/>
    </source>
</evidence>
<dbReference type="OrthoDB" id="10264753at2759"/>
<dbReference type="PANTHER" id="PTHR45625">
    <property type="entry name" value="PEPTIDYL-PROLYL CIS-TRANS ISOMERASE-RELATED"/>
    <property type="match status" value="1"/>
</dbReference>
<dbReference type="InterPro" id="IPR015943">
    <property type="entry name" value="WD40/YVTN_repeat-like_dom_sf"/>
</dbReference>
<feature type="compositionally biased region" description="Polar residues" evidence="8">
    <location>
        <begin position="64"/>
        <end position="74"/>
    </location>
</feature>
<dbReference type="EMBL" id="CAJNOQ010002029">
    <property type="protein sequence ID" value="CAF0934022.1"/>
    <property type="molecule type" value="Genomic_DNA"/>
</dbReference>
<dbReference type="Proteomes" id="UP000663829">
    <property type="component" value="Unassembled WGS sequence"/>
</dbReference>
<feature type="domain" description="PPIase cyclophilin-type" evidence="9">
    <location>
        <begin position="666"/>
        <end position="813"/>
    </location>
</feature>
<feature type="region of interest" description="Disordered" evidence="8">
    <location>
        <begin position="1"/>
        <end position="74"/>
    </location>
</feature>
<feature type="compositionally biased region" description="Basic residues" evidence="8">
    <location>
        <begin position="51"/>
        <end position="62"/>
    </location>
</feature>
<dbReference type="InterPro" id="IPR044666">
    <property type="entry name" value="Cyclophilin_A-like"/>
</dbReference>
<evidence type="ECO:0000256" key="5">
    <source>
        <dbReference type="ARBA" id="ARBA00023110"/>
    </source>
</evidence>
<sequence>MSSRDENNHHRSSHRQHSNRSHSPSPTSFRSSPKRSKHSHRSVRSPSPTSKRTRPVSSHHRQNSPESSNIRDGSESITEFIQPDPVSQQSNDQSSHSHKNVSVNYLDQLHLDSLPCADYYERSYMHRDVVTHCLVTKTDFLITGSADGHIKFWKILTVEYVKMQATLSSYQQQQQQLSASSKEQQINGAKGISGDVQTSGGPLEFVKHFRAHLGAIQHLACNCMGTLLCSISSGDRSLKIFDIISFDMITMVKLDYQPLACSWIHGPQDPLSTLAISDMTSPLIYLYDGKNLNVKEPLHVQSKLGHTRCVHLIEYNEQTELVVSCDMGGIVNYWSGKESCQYDIPPKLCQFESKLDTDLFEFIKQQTYPYCLKFSPNGLIFACLTRTIETPITKKKLYLFDTRRGKIMKIYNETNDVYRQLQDKLQQKQQQLAQSASINKQDDEDDVENEQIDEESNKIIKDSSSSQKIISQQRKSSIIPTSVLNNVEFSRRLTIEKDLERNEYSYHLQNLEFDLSGNFLFYSTLYGIKLLNLRTNRCIKFFGTTENARFLQIGLYQYRKTTSVGGNTGGGATGTSAMSTLESLFIENSQSLLLPLRALSSTILFTTAYRKNRFYLFTRSNPSDVKTQHENDRDIYNERPSREEIATATEEATYSSLLTTTTACIHTTSGDITLRLFPEYCPKTCENFIQHSKHGYYNGLIFHRVIKQFMLQTGDPLGNGTGGESIWGKDFEDEFNPNLKHDRPFTVSMANAGPNTNGSQFFITVIPCPWLDNKHTIFARVTKGMEVVQKLSQVKTDRFDKPLTEIKIISISIK</sequence>
<dbReference type="GO" id="GO:0003755">
    <property type="term" value="F:peptidyl-prolyl cis-trans isomerase activity"/>
    <property type="evidence" value="ECO:0007669"/>
    <property type="project" value="UniProtKB-KW"/>
</dbReference>
<gene>
    <name evidence="10" type="ORF">GPM918_LOCUS10342</name>
    <name evidence="11" type="ORF">SRO942_LOCUS10342</name>
</gene>
<keyword evidence="4" id="KW-0677">Repeat</keyword>
<dbReference type="EMBL" id="CAJOBC010002028">
    <property type="protein sequence ID" value="CAF3711550.1"/>
    <property type="molecule type" value="Genomic_DNA"/>
</dbReference>
<dbReference type="PROSITE" id="PS50072">
    <property type="entry name" value="CSA_PPIASE_2"/>
    <property type="match status" value="1"/>
</dbReference>
<dbReference type="InterPro" id="IPR002130">
    <property type="entry name" value="Cyclophilin-type_PPIase_dom"/>
</dbReference>
<dbReference type="PROSITE" id="PS50082">
    <property type="entry name" value="WD_REPEATS_2"/>
    <property type="match status" value="1"/>
</dbReference>
<dbReference type="Pfam" id="PF00160">
    <property type="entry name" value="Pro_isomerase"/>
    <property type="match status" value="1"/>
</dbReference>
<evidence type="ECO:0000259" key="9">
    <source>
        <dbReference type="PROSITE" id="PS50072"/>
    </source>
</evidence>
<dbReference type="PANTHER" id="PTHR45625:SF4">
    <property type="entry name" value="PEPTIDYLPROLYL ISOMERASE DOMAIN AND WD REPEAT-CONTAINING PROTEIN 1"/>
    <property type="match status" value="1"/>
</dbReference>
<evidence type="ECO:0000256" key="3">
    <source>
        <dbReference type="ARBA" id="ARBA00022574"/>
    </source>
</evidence>
<reference evidence="10" key="1">
    <citation type="submission" date="2021-02" db="EMBL/GenBank/DDBJ databases">
        <authorList>
            <person name="Nowell W R."/>
        </authorList>
    </citation>
    <scope>NUCLEOTIDE SEQUENCE</scope>
</reference>
<feature type="compositionally biased region" description="Basic residues" evidence="8">
    <location>
        <begin position="32"/>
        <end position="43"/>
    </location>
</feature>
<feature type="compositionally biased region" description="Low complexity" evidence="8">
    <location>
        <begin position="21"/>
        <end position="31"/>
    </location>
</feature>
<feature type="region of interest" description="Disordered" evidence="8">
    <location>
        <begin position="432"/>
        <end position="466"/>
    </location>
</feature>
<comment type="catalytic activity">
    <reaction evidence="1">
        <text>[protein]-peptidylproline (omega=180) = [protein]-peptidylproline (omega=0)</text>
        <dbReference type="Rhea" id="RHEA:16237"/>
        <dbReference type="Rhea" id="RHEA-COMP:10747"/>
        <dbReference type="Rhea" id="RHEA-COMP:10748"/>
        <dbReference type="ChEBI" id="CHEBI:83833"/>
        <dbReference type="ChEBI" id="CHEBI:83834"/>
        <dbReference type="EC" id="5.2.1.8"/>
    </reaction>
</comment>
<evidence type="ECO:0000256" key="8">
    <source>
        <dbReference type="SAM" id="MobiDB-lite"/>
    </source>
</evidence>
<dbReference type="GO" id="GO:0006457">
    <property type="term" value="P:protein folding"/>
    <property type="evidence" value="ECO:0007669"/>
    <property type="project" value="InterPro"/>
</dbReference>
<protein>
    <recommendedName>
        <fullName evidence="2">peptidylprolyl isomerase</fullName>
        <ecNumber evidence="2">5.2.1.8</ecNumber>
    </recommendedName>
</protein>
<organism evidence="10 12">
    <name type="scientific">Didymodactylos carnosus</name>
    <dbReference type="NCBI Taxonomy" id="1234261"/>
    <lineage>
        <taxon>Eukaryota</taxon>
        <taxon>Metazoa</taxon>
        <taxon>Spiralia</taxon>
        <taxon>Gnathifera</taxon>
        <taxon>Rotifera</taxon>
        <taxon>Eurotatoria</taxon>
        <taxon>Bdelloidea</taxon>
        <taxon>Philodinida</taxon>
        <taxon>Philodinidae</taxon>
        <taxon>Didymodactylos</taxon>
    </lineage>
</organism>
<feature type="repeat" description="WD" evidence="7">
    <location>
        <begin position="140"/>
        <end position="163"/>
    </location>
</feature>
<name>A0A814C1L5_9BILA</name>
<evidence type="ECO:0000256" key="2">
    <source>
        <dbReference type="ARBA" id="ARBA00013194"/>
    </source>
</evidence>
<dbReference type="InterPro" id="IPR029000">
    <property type="entry name" value="Cyclophilin-like_dom_sf"/>
</dbReference>
<evidence type="ECO:0000313" key="10">
    <source>
        <dbReference type="EMBL" id="CAF0934022.1"/>
    </source>
</evidence>
<evidence type="ECO:0000313" key="12">
    <source>
        <dbReference type="Proteomes" id="UP000663829"/>
    </source>
</evidence>
<dbReference type="InterPro" id="IPR001680">
    <property type="entry name" value="WD40_rpt"/>
</dbReference>
<dbReference type="Pfam" id="PF00400">
    <property type="entry name" value="WD40"/>
    <property type="match status" value="2"/>
</dbReference>
<comment type="caution">
    <text evidence="10">The sequence shown here is derived from an EMBL/GenBank/DDBJ whole genome shotgun (WGS) entry which is preliminary data.</text>
</comment>
<feature type="compositionally biased region" description="Basic residues" evidence="8">
    <location>
        <begin position="10"/>
        <end position="20"/>
    </location>
</feature>
<dbReference type="InterPro" id="IPR020892">
    <property type="entry name" value="Cyclophilin-type_PPIase_CS"/>
</dbReference>
<dbReference type="AlphaFoldDB" id="A0A814C1L5"/>
<dbReference type="InterPro" id="IPR036322">
    <property type="entry name" value="WD40_repeat_dom_sf"/>
</dbReference>
<dbReference type="GO" id="GO:0005634">
    <property type="term" value="C:nucleus"/>
    <property type="evidence" value="ECO:0007669"/>
    <property type="project" value="UniProtKB-ARBA"/>
</dbReference>
<dbReference type="Gene3D" id="2.130.10.10">
    <property type="entry name" value="YVTN repeat-like/Quinoprotein amine dehydrogenase"/>
    <property type="match status" value="1"/>
</dbReference>
<feature type="compositionally biased region" description="Acidic residues" evidence="8">
    <location>
        <begin position="442"/>
        <end position="454"/>
    </location>
</feature>
<evidence type="ECO:0000256" key="1">
    <source>
        <dbReference type="ARBA" id="ARBA00000971"/>
    </source>
</evidence>
<dbReference type="Gene3D" id="2.40.100.10">
    <property type="entry name" value="Cyclophilin-like"/>
    <property type="match status" value="1"/>
</dbReference>
<dbReference type="Proteomes" id="UP000681722">
    <property type="component" value="Unassembled WGS sequence"/>
</dbReference>
<dbReference type="SMART" id="SM00320">
    <property type="entry name" value="WD40"/>
    <property type="match status" value="3"/>
</dbReference>
<keyword evidence="12" id="KW-1185">Reference proteome</keyword>
<dbReference type="SUPFAM" id="SSF50978">
    <property type="entry name" value="WD40 repeat-like"/>
    <property type="match status" value="1"/>
</dbReference>
<dbReference type="FunFam" id="2.40.100.10:FF:000003">
    <property type="entry name" value="Peptidylprolyl isomerase domain and WD repeat-containing 1"/>
    <property type="match status" value="1"/>
</dbReference>
<dbReference type="SUPFAM" id="SSF50891">
    <property type="entry name" value="Cyclophilin-like"/>
    <property type="match status" value="1"/>
</dbReference>
<keyword evidence="3 7" id="KW-0853">WD repeat</keyword>